<dbReference type="AlphaFoldDB" id="A0AA40F1L0"/>
<accession>A0AA40F1L0</accession>
<organism evidence="2 3">
    <name type="scientific">Schizothecium vesticola</name>
    <dbReference type="NCBI Taxonomy" id="314040"/>
    <lineage>
        <taxon>Eukaryota</taxon>
        <taxon>Fungi</taxon>
        <taxon>Dikarya</taxon>
        <taxon>Ascomycota</taxon>
        <taxon>Pezizomycotina</taxon>
        <taxon>Sordariomycetes</taxon>
        <taxon>Sordariomycetidae</taxon>
        <taxon>Sordariales</taxon>
        <taxon>Schizotheciaceae</taxon>
        <taxon>Schizothecium</taxon>
    </lineage>
</organism>
<evidence type="ECO:0000313" key="3">
    <source>
        <dbReference type="Proteomes" id="UP001172155"/>
    </source>
</evidence>
<evidence type="ECO:0000313" key="2">
    <source>
        <dbReference type="EMBL" id="KAK0749212.1"/>
    </source>
</evidence>
<sequence>MPAICFAVHATLTIKGQPSNEPDLLGILGLDSKVLGKPLESKPGATPALAGEKAALIADALQKTQNQLDLSHGVPPRGGSTRRYLDTVRLAAGVLIKPETPYMYLTVFAPAFDAALKERAGWRGTSTQPPRVCLLPFADPDTGYRYNPRLHLVCRRHRTDAETEAEEGEGKTEPGPQSPAERAVSQSSVTIAGAEAEKEEAEAADPELEHHTKAAPAVSFWTMICAGICLALVPFSLFGSPCIPVNVTVTHMATPLEEPGQLIQLTQERLSVAETFASLASLSTTVTPATGGGLVGYFTLAAAKICGVLFDRHRDPTSTRYLAALCSVVDSSFNTADWMLQRLAPDVLAWPHSAISRFDSILDAIMDAMKLEYFRKDSKLFIQPIAMAPGSRPASAHLVNRPLAHGHHLSADELCFPRGTTPDETWLMSPVQPAKISETVTKLRETIQLDLRDVQIGSRLWSKLGTPRSAITGAAADSKHSLQPWPPISSGNISDAELRAWQDTLKAQIRRHRHLSLKTGALPAPEDTSHRGVRAWLSLAHQLASGSDAIDELLELACPHHIRGTGPVHGRLDGCLGDASIQRLMRASSVASEKADEVLRAILILRSLPDRASAAIRDEWMKLEFYGGHEVKIQHFLLPALSDLSTMFGLRKKHFKLDSTGLAKQGDAFSYFWNQYHGRIHMGRQDHQSAPLSNFSRRWMVAFEKEPQGRFRPLVVLAKAVRGNITHVRPDNLTFLTGGSFDKLIKDFNKAVEDI</sequence>
<name>A0AA40F1L0_9PEZI</name>
<feature type="region of interest" description="Disordered" evidence="1">
    <location>
        <begin position="160"/>
        <end position="189"/>
    </location>
</feature>
<dbReference type="Proteomes" id="UP001172155">
    <property type="component" value="Unassembled WGS sequence"/>
</dbReference>
<proteinExistence type="predicted"/>
<evidence type="ECO:0000256" key="1">
    <source>
        <dbReference type="SAM" id="MobiDB-lite"/>
    </source>
</evidence>
<protein>
    <submittedName>
        <fullName evidence="2">Uncharacterized protein</fullName>
    </submittedName>
</protein>
<dbReference type="EMBL" id="JAUKUD010000003">
    <property type="protein sequence ID" value="KAK0749212.1"/>
    <property type="molecule type" value="Genomic_DNA"/>
</dbReference>
<comment type="caution">
    <text evidence="2">The sequence shown here is derived from an EMBL/GenBank/DDBJ whole genome shotgun (WGS) entry which is preliminary data.</text>
</comment>
<keyword evidence="3" id="KW-1185">Reference proteome</keyword>
<gene>
    <name evidence="2" type="ORF">B0T18DRAFT_427371</name>
</gene>
<reference evidence="2" key="1">
    <citation type="submission" date="2023-06" db="EMBL/GenBank/DDBJ databases">
        <title>Genome-scale phylogeny and comparative genomics of the fungal order Sordariales.</title>
        <authorList>
            <consortium name="Lawrence Berkeley National Laboratory"/>
            <person name="Hensen N."/>
            <person name="Bonometti L."/>
            <person name="Westerberg I."/>
            <person name="Brannstrom I.O."/>
            <person name="Guillou S."/>
            <person name="Cros-Aarteil S."/>
            <person name="Calhoun S."/>
            <person name="Haridas S."/>
            <person name="Kuo A."/>
            <person name="Mondo S."/>
            <person name="Pangilinan J."/>
            <person name="Riley R."/>
            <person name="LaButti K."/>
            <person name="Andreopoulos B."/>
            <person name="Lipzen A."/>
            <person name="Chen C."/>
            <person name="Yanf M."/>
            <person name="Daum C."/>
            <person name="Ng V."/>
            <person name="Clum A."/>
            <person name="Steindorff A."/>
            <person name="Ohm R."/>
            <person name="Martin F."/>
            <person name="Silar P."/>
            <person name="Natvig D."/>
            <person name="Lalanne C."/>
            <person name="Gautier V."/>
            <person name="Ament-velasquez S.L."/>
            <person name="Kruys A."/>
            <person name="Hutchinson M.I."/>
            <person name="Powell A.J."/>
            <person name="Barry K."/>
            <person name="Miller A.N."/>
            <person name="Grigoriev I.V."/>
            <person name="Debuchy R."/>
            <person name="Gladieux P."/>
            <person name="Thoren M.H."/>
            <person name="Johannesson H."/>
        </authorList>
    </citation>
    <scope>NUCLEOTIDE SEQUENCE</scope>
    <source>
        <strain evidence="2">SMH3187-1</strain>
    </source>
</reference>